<keyword evidence="6 8" id="KW-1133">Transmembrane helix</keyword>
<feature type="transmembrane region" description="Helical" evidence="8">
    <location>
        <begin position="327"/>
        <end position="349"/>
    </location>
</feature>
<accession>A0A9P6YC87</accession>
<feature type="transmembrane region" description="Helical" evidence="8">
    <location>
        <begin position="109"/>
        <end position="128"/>
    </location>
</feature>
<evidence type="ECO:0000259" key="9">
    <source>
        <dbReference type="Pfam" id="PF01490"/>
    </source>
</evidence>
<dbReference type="OrthoDB" id="655540at2759"/>
<evidence type="ECO:0000256" key="1">
    <source>
        <dbReference type="ARBA" id="ARBA00004141"/>
    </source>
</evidence>
<evidence type="ECO:0000256" key="6">
    <source>
        <dbReference type="ARBA" id="ARBA00022989"/>
    </source>
</evidence>
<evidence type="ECO:0000256" key="7">
    <source>
        <dbReference type="ARBA" id="ARBA00023136"/>
    </source>
</evidence>
<dbReference type="Proteomes" id="UP000717996">
    <property type="component" value="Unassembled WGS sequence"/>
</dbReference>
<keyword evidence="3" id="KW-0813">Transport</keyword>
<feature type="transmembrane region" description="Helical" evidence="8">
    <location>
        <begin position="404"/>
        <end position="425"/>
    </location>
</feature>
<dbReference type="GO" id="GO:0005774">
    <property type="term" value="C:vacuolar membrane"/>
    <property type="evidence" value="ECO:0007669"/>
    <property type="project" value="TreeGrafter"/>
</dbReference>
<dbReference type="GO" id="GO:0015179">
    <property type="term" value="F:L-amino acid transmembrane transporter activity"/>
    <property type="evidence" value="ECO:0007669"/>
    <property type="project" value="TreeGrafter"/>
</dbReference>
<evidence type="ECO:0000256" key="2">
    <source>
        <dbReference type="ARBA" id="ARBA00008066"/>
    </source>
</evidence>
<feature type="transmembrane region" description="Helical" evidence="8">
    <location>
        <begin position="185"/>
        <end position="207"/>
    </location>
</feature>
<protein>
    <recommendedName>
        <fullName evidence="9">Amino acid transporter transmembrane domain-containing protein</fullName>
    </recommendedName>
</protein>
<organism evidence="10 11">
    <name type="scientific">Rhizopus oryzae</name>
    <name type="common">Mucormycosis agent</name>
    <name type="synonym">Rhizopus arrhizus var. delemar</name>
    <dbReference type="NCBI Taxonomy" id="64495"/>
    <lineage>
        <taxon>Eukaryota</taxon>
        <taxon>Fungi</taxon>
        <taxon>Fungi incertae sedis</taxon>
        <taxon>Mucoromycota</taxon>
        <taxon>Mucoromycotina</taxon>
        <taxon>Mucoromycetes</taxon>
        <taxon>Mucorales</taxon>
        <taxon>Mucorineae</taxon>
        <taxon>Rhizopodaceae</taxon>
        <taxon>Rhizopus</taxon>
    </lineage>
</organism>
<comment type="caution">
    <text evidence="10">The sequence shown here is derived from an EMBL/GenBank/DDBJ whole genome shotgun (WGS) entry which is preliminary data.</text>
</comment>
<feature type="transmembrane region" description="Helical" evidence="8">
    <location>
        <begin position="369"/>
        <end position="392"/>
    </location>
</feature>
<evidence type="ECO:0000256" key="8">
    <source>
        <dbReference type="SAM" id="Phobius"/>
    </source>
</evidence>
<keyword evidence="5" id="KW-0029">Amino-acid transport</keyword>
<feature type="transmembrane region" description="Helical" evidence="8">
    <location>
        <begin position="431"/>
        <end position="450"/>
    </location>
</feature>
<gene>
    <name evidence="10" type="ORF">G6F51_005883</name>
</gene>
<dbReference type="InterPro" id="IPR013057">
    <property type="entry name" value="AA_transpt_TM"/>
</dbReference>
<keyword evidence="7 8" id="KW-0472">Membrane</keyword>
<feature type="transmembrane region" description="Helical" evidence="8">
    <location>
        <begin position="462"/>
        <end position="481"/>
    </location>
</feature>
<comment type="subcellular location">
    <subcellularLocation>
        <location evidence="1">Membrane</location>
        <topology evidence="1">Multi-pass membrane protein</topology>
    </subcellularLocation>
</comment>
<proteinExistence type="inferred from homology"/>
<feature type="transmembrane region" description="Helical" evidence="8">
    <location>
        <begin position="134"/>
        <end position="155"/>
    </location>
</feature>
<evidence type="ECO:0000313" key="10">
    <source>
        <dbReference type="EMBL" id="KAG1544733.1"/>
    </source>
</evidence>
<dbReference type="AlphaFoldDB" id="A0A9P6YC87"/>
<sequence length="485" mass="53800">MTQPKPMYISNLHPDQIASSELGVSTRSFVGSFSRASMMHMAENVILSDHLTSDEEEEEACLQSKYSDREAHETSPLLYPSLQKLNTNQSIMTVADNYHLSSTNQKSTFLQSIFNSINILLGVGILALPLGFKSAGWLIGLLTFCFCFGLTNYTAKIVIKCLSIHPDSKTYGDMGAYTFGLRGRVFISFLFLTELITCSIALVVLLADGIASLFPTLDVLWIRLVCFMILTPTLFIPVRHLSYTSLIGIMSILCLLCVILYDGLTKPSAPGSLIEPADTLMLPARWLDVPLSFGLIMAGFAGHAVFPTIYHDMENPKEYKRMVNSTYLTVAVVYLTVAATGYLMFGSATLQEITLNLMAVTDYNQPLNRFAVCWVALNPIAKYGLTLHPVLLSWQAVLPHRFGALASIGLTTLLLVCLVCLLPNFDRVISLLGAFFSFFISALFPLVCHIRLFRQTMPRWELWLNHLLLVLASLMAITGTIKSFL</sequence>
<feature type="domain" description="Amino acid transporter transmembrane" evidence="9">
    <location>
        <begin position="106"/>
        <end position="480"/>
    </location>
</feature>
<name>A0A9P6YC87_RHIOR</name>
<dbReference type="PANTHER" id="PTHR22950">
    <property type="entry name" value="AMINO ACID TRANSPORTER"/>
    <property type="match status" value="1"/>
</dbReference>
<keyword evidence="4 8" id="KW-0812">Transmembrane</keyword>
<dbReference type="PANTHER" id="PTHR22950:SF692">
    <property type="entry name" value="TRANSMEMBRANE AMINO ACID TRANSPORTER FAMILY PROTEIN"/>
    <property type="match status" value="1"/>
</dbReference>
<evidence type="ECO:0000256" key="3">
    <source>
        <dbReference type="ARBA" id="ARBA00022448"/>
    </source>
</evidence>
<evidence type="ECO:0000256" key="4">
    <source>
        <dbReference type="ARBA" id="ARBA00022692"/>
    </source>
</evidence>
<reference evidence="10" key="1">
    <citation type="journal article" date="2020" name="Microb. Genom.">
        <title>Genetic diversity of clinical and environmental Mucorales isolates obtained from an investigation of mucormycosis cases among solid organ transplant recipients.</title>
        <authorList>
            <person name="Nguyen M.H."/>
            <person name="Kaul D."/>
            <person name="Muto C."/>
            <person name="Cheng S.J."/>
            <person name="Richter R.A."/>
            <person name="Bruno V.M."/>
            <person name="Liu G."/>
            <person name="Beyhan S."/>
            <person name="Sundermann A.J."/>
            <person name="Mounaud S."/>
            <person name="Pasculle A.W."/>
            <person name="Nierman W.C."/>
            <person name="Driscoll E."/>
            <person name="Cumbie R."/>
            <person name="Clancy C.J."/>
            <person name="Dupont C.L."/>
        </authorList>
    </citation>
    <scope>NUCLEOTIDE SEQUENCE</scope>
    <source>
        <strain evidence="10">GL16</strain>
    </source>
</reference>
<evidence type="ECO:0000313" key="11">
    <source>
        <dbReference type="Proteomes" id="UP000717996"/>
    </source>
</evidence>
<evidence type="ECO:0000256" key="5">
    <source>
        <dbReference type="ARBA" id="ARBA00022970"/>
    </source>
</evidence>
<feature type="transmembrane region" description="Helical" evidence="8">
    <location>
        <begin position="219"/>
        <end position="236"/>
    </location>
</feature>
<comment type="similarity">
    <text evidence="2">Belongs to the amino acid/polyamine transporter 2 family.</text>
</comment>
<feature type="transmembrane region" description="Helical" evidence="8">
    <location>
        <begin position="284"/>
        <end position="306"/>
    </location>
</feature>
<feature type="transmembrane region" description="Helical" evidence="8">
    <location>
        <begin position="243"/>
        <end position="264"/>
    </location>
</feature>
<dbReference type="Pfam" id="PF01490">
    <property type="entry name" value="Aa_trans"/>
    <property type="match status" value="1"/>
</dbReference>
<dbReference type="EMBL" id="JAANIT010000754">
    <property type="protein sequence ID" value="KAG1544733.1"/>
    <property type="molecule type" value="Genomic_DNA"/>
</dbReference>